<proteinExistence type="predicted"/>
<reference evidence="3" key="1">
    <citation type="submission" date="2017-02" db="UniProtKB">
        <authorList>
            <consortium name="WormBaseParasite"/>
        </authorList>
    </citation>
    <scope>IDENTIFICATION</scope>
</reference>
<dbReference type="OrthoDB" id="5829758at2759"/>
<accession>A0A0M3JM89</accession>
<dbReference type="Proteomes" id="UP000267096">
    <property type="component" value="Unassembled WGS sequence"/>
</dbReference>
<name>A0A0M3JM89_ANISI</name>
<protein>
    <submittedName>
        <fullName evidence="3">Peptidylprolyl isomerase</fullName>
    </submittedName>
</protein>
<reference evidence="1 2" key="2">
    <citation type="submission" date="2018-11" db="EMBL/GenBank/DDBJ databases">
        <authorList>
            <consortium name="Pathogen Informatics"/>
        </authorList>
    </citation>
    <scope>NUCLEOTIDE SEQUENCE [LARGE SCALE GENOMIC DNA]</scope>
</reference>
<sequence>MQPTASSQCASSSSPSSKPLFKTYKKILNAGRGGQLPEFRTGTKAIFHYEALRPIGGIDPDLEGFPQSRCDL</sequence>
<evidence type="ECO:0000313" key="1">
    <source>
        <dbReference type="EMBL" id="VDK32558.1"/>
    </source>
</evidence>
<gene>
    <name evidence="1" type="ORF">ASIM_LOCUS8528</name>
</gene>
<organism evidence="3">
    <name type="scientific">Anisakis simplex</name>
    <name type="common">Herring worm</name>
    <dbReference type="NCBI Taxonomy" id="6269"/>
    <lineage>
        <taxon>Eukaryota</taxon>
        <taxon>Metazoa</taxon>
        <taxon>Ecdysozoa</taxon>
        <taxon>Nematoda</taxon>
        <taxon>Chromadorea</taxon>
        <taxon>Rhabditida</taxon>
        <taxon>Spirurina</taxon>
        <taxon>Ascaridomorpha</taxon>
        <taxon>Ascaridoidea</taxon>
        <taxon>Anisakidae</taxon>
        <taxon>Anisakis</taxon>
        <taxon>Anisakis simplex complex</taxon>
    </lineage>
</organism>
<dbReference type="EMBL" id="UYRR01023393">
    <property type="protein sequence ID" value="VDK32558.1"/>
    <property type="molecule type" value="Genomic_DNA"/>
</dbReference>
<evidence type="ECO:0000313" key="2">
    <source>
        <dbReference type="Proteomes" id="UP000267096"/>
    </source>
</evidence>
<evidence type="ECO:0000313" key="3">
    <source>
        <dbReference type="WBParaSite" id="ASIM_0000877101-mRNA-1"/>
    </source>
</evidence>
<keyword evidence="2" id="KW-1185">Reference proteome</keyword>
<dbReference type="AlphaFoldDB" id="A0A0M3JM89"/>
<dbReference type="WBParaSite" id="ASIM_0000877101-mRNA-1">
    <property type="protein sequence ID" value="ASIM_0000877101-mRNA-1"/>
    <property type="gene ID" value="ASIM_0000877101"/>
</dbReference>